<keyword evidence="2" id="KW-0812">Transmembrane</keyword>
<name>A0A2P8DQ78_9ACTN</name>
<dbReference type="RefSeq" id="WP_106581796.1">
    <property type="nucleotide sequence ID" value="NZ_PYGA01000003.1"/>
</dbReference>
<evidence type="ECO:0000313" key="3">
    <source>
        <dbReference type="EMBL" id="PSK99370.1"/>
    </source>
</evidence>
<keyword evidence="4" id="KW-1185">Reference proteome</keyword>
<organism evidence="3 4">
    <name type="scientific">Murinocardiopsis flavida</name>
    <dbReference type="NCBI Taxonomy" id="645275"/>
    <lineage>
        <taxon>Bacteria</taxon>
        <taxon>Bacillati</taxon>
        <taxon>Actinomycetota</taxon>
        <taxon>Actinomycetes</taxon>
        <taxon>Streptosporangiales</taxon>
        <taxon>Nocardiopsidaceae</taxon>
        <taxon>Murinocardiopsis</taxon>
    </lineage>
</organism>
<feature type="region of interest" description="Disordered" evidence="1">
    <location>
        <begin position="232"/>
        <end position="253"/>
    </location>
</feature>
<evidence type="ECO:0000313" key="4">
    <source>
        <dbReference type="Proteomes" id="UP000240542"/>
    </source>
</evidence>
<dbReference type="EMBL" id="PYGA01000003">
    <property type="protein sequence ID" value="PSK99370.1"/>
    <property type="molecule type" value="Genomic_DNA"/>
</dbReference>
<comment type="caution">
    <text evidence="3">The sequence shown here is derived from an EMBL/GenBank/DDBJ whole genome shotgun (WGS) entry which is preliminary data.</text>
</comment>
<gene>
    <name evidence="3" type="ORF">CLV63_10393</name>
</gene>
<reference evidence="3 4" key="1">
    <citation type="submission" date="2018-03" db="EMBL/GenBank/DDBJ databases">
        <title>Genomic Encyclopedia of Archaeal and Bacterial Type Strains, Phase II (KMG-II): from individual species to whole genera.</title>
        <authorList>
            <person name="Goeker M."/>
        </authorList>
    </citation>
    <scope>NUCLEOTIDE SEQUENCE [LARGE SCALE GENOMIC DNA]</scope>
    <source>
        <strain evidence="3 4">DSM 45312</strain>
    </source>
</reference>
<dbReference type="Proteomes" id="UP000240542">
    <property type="component" value="Unassembled WGS sequence"/>
</dbReference>
<keyword evidence="2" id="KW-1133">Transmembrane helix</keyword>
<sequence>MHNRPIPPRHFERPVDQRRPAAGRPPADAGRPSFAAPPPGPPAQPPPPPAPPEPPPRRRAWWLRAGLHYVLALLILLPAALGVPWWLERKNAMESGQIPPEPTVVTSGEGEINGITWEFRGTLVGETMGDTFSELPKNGQLVDALFKVTPKDAKAAKRLQRSCDVRAVDPGGRSWNRTSEFGSRQLPPEVAEIKFGCTDTEGEPVKPGATQAYIATFIVPKDAVKSLRIEVSASTTNDPNSPRPAILQFPPKE</sequence>
<dbReference type="AlphaFoldDB" id="A0A2P8DQ78"/>
<feature type="compositionally biased region" description="Pro residues" evidence="1">
    <location>
        <begin position="35"/>
        <end position="54"/>
    </location>
</feature>
<feature type="compositionally biased region" description="Basic and acidic residues" evidence="1">
    <location>
        <begin position="9"/>
        <end position="19"/>
    </location>
</feature>
<proteinExistence type="predicted"/>
<dbReference type="OrthoDB" id="3425101at2"/>
<protein>
    <submittedName>
        <fullName evidence="3">Uncharacterized protein</fullName>
    </submittedName>
</protein>
<accession>A0A2P8DQ78</accession>
<evidence type="ECO:0000256" key="2">
    <source>
        <dbReference type="SAM" id="Phobius"/>
    </source>
</evidence>
<keyword evidence="2" id="KW-0472">Membrane</keyword>
<feature type="region of interest" description="Disordered" evidence="1">
    <location>
        <begin position="1"/>
        <end position="55"/>
    </location>
</feature>
<evidence type="ECO:0000256" key="1">
    <source>
        <dbReference type="SAM" id="MobiDB-lite"/>
    </source>
</evidence>
<feature type="transmembrane region" description="Helical" evidence="2">
    <location>
        <begin position="67"/>
        <end position="87"/>
    </location>
</feature>
<feature type="compositionally biased region" description="Low complexity" evidence="1">
    <location>
        <begin position="20"/>
        <end position="34"/>
    </location>
</feature>